<evidence type="ECO:0000256" key="5">
    <source>
        <dbReference type="ARBA" id="ARBA00023136"/>
    </source>
</evidence>
<dbReference type="InterPro" id="IPR027417">
    <property type="entry name" value="P-loop_NTPase"/>
</dbReference>
<keyword evidence="3 6" id="KW-0812">Transmembrane</keyword>
<accession>A0AA37XI73</accession>
<dbReference type="InterPro" id="IPR032689">
    <property type="entry name" value="TraG-D_C"/>
</dbReference>
<evidence type="ECO:0000259" key="7">
    <source>
        <dbReference type="Pfam" id="PF12696"/>
    </source>
</evidence>
<gene>
    <name evidence="8" type="ORF">GCM10025875_36440</name>
    <name evidence="9" type="ORF">GCM10025875_37110</name>
    <name evidence="10" type="ORF">GCM10025875_37750</name>
</gene>
<feature type="transmembrane region" description="Helical" evidence="6">
    <location>
        <begin position="18"/>
        <end position="39"/>
    </location>
</feature>
<keyword evidence="2" id="KW-1003">Cell membrane</keyword>
<dbReference type="GO" id="GO:0005886">
    <property type="term" value="C:plasma membrane"/>
    <property type="evidence" value="ECO:0007669"/>
    <property type="project" value="UniProtKB-SubCell"/>
</dbReference>
<keyword evidence="11" id="KW-1185">Reference proteome</keyword>
<evidence type="ECO:0000256" key="2">
    <source>
        <dbReference type="ARBA" id="ARBA00022475"/>
    </source>
</evidence>
<organism evidence="10 11">
    <name type="scientific">Litorihabitans aurantiacus</name>
    <dbReference type="NCBI Taxonomy" id="1930061"/>
    <lineage>
        <taxon>Bacteria</taxon>
        <taxon>Bacillati</taxon>
        <taxon>Actinomycetota</taxon>
        <taxon>Actinomycetes</taxon>
        <taxon>Micrococcales</taxon>
        <taxon>Beutenbergiaceae</taxon>
        <taxon>Litorihabitans</taxon>
    </lineage>
</organism>
<evidence type="ECO:0000256" key="6">
    <source>
        <dbReference type="SAM" id="Phobius"/>
    </source>
</evidence>
<dbReference type="Gene3D" id="3.40.50.300">
    <property type="entry name" value="P-loop containing nucleotide triphosphate hydrolases"/>
    <property type="match status" value="1"/>
</dbReference>
<dbReference type="EMBL" id="BSUM01000004">
    <property type="protein sequence ID" value="GMA33719.1"/>
    <property type="molecule type" value="Genomic_DNA"/>
</dbReference>
<evidence type="ECO:0000313" key="8">
    <source>
        <dbReference type="EMBL" id="GMA33652.1"/>
    </source>
</evidence>
<dbReference type="SUPFAM" id="SSF52540">
    <property type="entry name" value="P-loop containing nucleoside triphosphate hydrolases"/>
    <property type="match status" value="1"/>
</dbReference>
<dbReference type="Proteomes" id="UP001157161">
    <property type="component" value="Unassembled WGS sequence"/>
</dbReference>
<sequence>MNGPNNRREDPGQSRGQLYALMVLVGLVVLVVVGVNAGVRLGNRFAGTPVELSGNPMQVVLEVFTGAVAWPAAGTAVVVVLGVLVLAVVVLLALAFRRIARHRSRVDDKARYMGRGRDISSLTAKASRATSQRLGAGEWLGVALGRSVSGGQALYASAEDQIAMIAGPRMGKSTSFVIGAIVEAPGAVITTSNKRDVVDATRDVRKERGPVWVFDPQGVAEEPATWWWDPLSYVTDEMKADRLAGHFAEGSREEGAGKGDAHFDGSGRTLLGALFLAAAMTQTPITQVYTWLTNPRDERQVQTLREHGFPRTADALYGIVNTPDRERGSIFSTARRMAKCLTNRSIDPWITANGSGDPRPQLDPAKLLDDGGTLYSLSMEGEGSAGPLVTALTVAVVEAAEEKARRSPGGRLPTPLLGILDEAANVCRWKQLPSLYSHFGSKGIVLATVLQSWAQGVDVWGDRGMEKLWSAANVRLYLGNNTEVKFLSDLSTLIGNYDRLSSSASTTRGQRTRSDSLSRERVLDVDDLSALPRGRAVLLSAGNRPTLVRTVPWLVGPHAEAIRASIKAHDPQAGQTVARAERDLAETTDELGPVPGVQAA</sequence>
<feature type="transmembrane region" description="Helical" evidence="6">
    <location>
        <begin position="68"/>
        <end position="96"/>
    </location>
</feature>
<protein>
    <recommendedName>
        <fullName evidence="7">TraD/TraG TraM recognition site domain-containing protein</fullName>
    </recommendedName>
</protein>
<dbReference type="CDD" id="cd01127">
    <property type="entry name" value="TrwB_TraG_TraD_VirD4"/>
    <property type="match status" value="1"/>
</dbReference>
<feature type="domain" description="TraD/TraG TraM recognition site" evidence="7">
    <location>
        <begin position="415"/>
        <end position="533"/>
    </location>
</feature>
<dbReference type="RefSeq" id="WP_284252914.1">
    <property type="nucleotide sequence ID" value="NZ_BSUM01000003.1"/>
</dbReference>
<proteinExistence type="predicted"/>
<evidence type="ECO:0000256" key="4">
    <source>
        <dbReference type="ARBA" id="ARBA00022989"/>
    </source>
</evidence>
<reference evidence="10" key="1">
    <citation type="journal article" date="2014" name="Int. J. Syst. Evol. Microbiol.">
        <title>Complete genome sequence of Corynebacterium casei LMG S-19264T (=DSM 44701T), isolated from a smear-ripened cheese.</title>
        <authorList>
            <consortium name="US DOE Joint Genome Institute (JGI-PGF)"/>
            <person name="Walter F."/>
            <person name="Albersmeier A."/>
            <person name="Kalinowski J."/>
            <person name="Ruckert C."/>
        </authorList>
    </citation>
    <scope>NUCLEOTIDE SEQUENCE</scope>
    <source>
        <strain evidence="10">NBRC 112290</strain>
    </source>
</reference>
<evidence type="ECO:0000313" key="11">
    <source>
        <dbReference type="Proteomes" id="UP001157161"/>
    </source>
</evidence>
<dbReference type="EMBL" id="BSUM01000003">
    <property type="protein sequence ID" value="GMA33652.1"/>
    <property type="molecule type" value="Genomic_DNA"/>
</dbReference>
<dbReference type="EMBL" id="BSUM01000005">
    <property type="protein sequence ID" value="GMA33783.1"/>
    <property type="molecule type" value="Genomic_DNA"/>
</dbReference>
<dbReference type="PANTHER" id="PTHR37937:SF1">
    <property type="entry name" value="CONJUGATIVE TRANSFER: DNA TRANSPORT"/>
    <property type="match status" value="1"/>
</dbReference>
<evidence type="ECO:0000256" key="3">
    <source>
        <dbReference type="ARBA" id="ARBA00022692"/>
    </source>
</evidence>
<dbReference type="PANTHER" id="PTHR37937">
    <property type="entry name" value="CONJUGATIVE TRANSFER: DNA TRANSPORT"/>
    <property type="match status" value="1"/>
</dbReference>
<comment type="caution">
    <text evidence="10">The sequence shown here is derived from an EMBL/GenBank/DDBJ whole genome shotgun (WGS) entry which is preliminary data.</text>
</comment>
<name>A0AA37XI73_9MICO</name>
<reference evidence="10" key="2">
    <citation type="submission" date="2023-02" db="EMBL/GenBank/DDBJ databases">
        <authorList>
            <person name="Sun Q."/>
            <person name="Mori K."/>
        </authorList>
    </citation>
    <scope>NUCLEOTIDE SEQUENCE</scope>
    <source>
        <strain evidence="10">NBRC 112290</strain>
    </source>
</reference>
<comment type="subcellular location">
    <subcellularLocation>
        <location evidence="1">Cell membrane</location>
        <topology evidence="1">Multi-pass membrane protein</topology>
    </subcellularLocation>
</comment>
<evidence type="ECO:0000313" key="10">
    <source>
        <dbReference type="EMBL" id="GMA33783.1"/>
    </source>
</evidence>
<keyword evidence="4 6" id="KW-1133">Transmembrane helix</keyword>
<dbReference type="Pfam" id="PF12696">
    <property type="entry name" value="TraG-D_C"/>
    <property type="match status" value="1"/>
</dbReference>
<dbReference type="AlphaFoldDB" id="A0AA37XI73"/>
<evidence type="ECO:0000313" key="9">
    <source>
        <dbReference type="EMBL" id="GMA33719.1"/>
    </source>
</evidence>
<keyword evidence="5 6" id="KW-0472">Membrane</keyword>
<evidence type="ECO:0000256" key="1">
    <source>
        <dbReference type="ARBA" id="ARBA00004651"/>
    </source>
</evidence>
<dbReference type="InterPro" id="IPR051539">
    <property type="entry name" value="T4SS-coupling_protein"/>
</dbReference>